<protein>
    <submittedName>
        <fullName evidence="1">DNA polymerase beta superfamily protein</fullName>
    </submittedName>
</protein>
<accession>A0ABW2L7R9</accession>
<dbReference type="EMBL" id="JBHTBS010000004">
    <property type="protein sequence ID" value="MFC7337600.1"/>
    <property type="molecule type" value="Genomic_DNA"/>
</dbReference>
<evidence type="ECO:0000313" key="2">
    <source>
        <dbReference type="Proteomes" id="UP001596472"/>
    </source>
</evidence>
<dbReference type="PANTHER" id="PTHR34817:SF2">
    <property type="entry name" value="NUCLEOTIDYLTRANSFERASE"/>
    <property type="match status" value="1"/>
</dbReference>
<sequence length="616" mass="70087">MTERIQTLLRDLEAKHGIEILYACESGSRAWGFASPDSDYDIRFLYRRPMLDAFTISEGSDTIEIPIEDDLDPGGWDIRKALGLLQKSNGALIEWLHSPIVYHANPEFLTDLRNLAAEHLSRKGLANHYRGLAGQFYRNKLTADMPSAKGYLYCLRALLAARFVLEHGKPPPVPFAELIPTAPDDVAEAIDELVAWKADASENQSPGRQVKLDKFIEAKLPGIGAEMDALPGDPTSRAPFNEVLHRWSLWPKSTDTKPVYKSEFTLERVRRSDRLLFEAVSGSRSFGTHHERSDFDLRGIFVAPPSFLGGLESIDQVSDEKSDEVYYEIGRFVSLLLANNPNIIELLFTPKDCIRHRHAAFDLLKPEDFLSKLCRQTFGNYAMSQIRKARGLNKKIVNPQPEQRHPLRHFCHILRGQGSVRLDEWLATEGLDENQLGLVSAPHATNTYAVFHDKAMPTEMRGIFSHKDEGAIVCSSVEKEAEPIAWLTCNLDAFKAHCKAHREYWQWVELRNEERFETNTAHNRGYDSKNLMHTLRLLDQAIEIAKDHHITLPRPNSDWLKRIKSGEFSYDELLRIAEEKHAEMEAAFEASSLPDSPSRERATEILLEIRQQFLTA</sequence>
<dbReference type="PANTHER" id="PTHR34817">
    <property type="entry name" value="NUCLEOTIDYLTRANSFERASE"/>
    <property type="match status" value="1"/>
</dbReference>
<evidence type="ECO:0000313" key="1">
    <source>
        <dbReference type="EMBL" id="MFC7337600.1"/>
    </source>
</evidence>
<comment type="caution">
    <text evidence="1">The sequence shown here is derived from an EMBL/GenBank/DDBJ whole genome shotgun (WGS) entry which is preliminary data.</text>
</comment>
<dbReference type="RefSeq" id="WP_379712034.1">
    <property type="nucleotide sequence ID" value="NZ_JBHTBS010000004.1"/>
</dbReference>
<name>A0ABW2L7R9_9BACT</name>
<dbReference type="InterPro" id="IPR018775">
    <property type="entry name" value="RlaP"/>
</dbReference>
<gene>
    <name evidence="1" type="ORF">ACFQY0_10460</name>
</gene>
<proteinExistence type="predicted"/>
<organism evidence="1 2">
    <name type="scientific">Haloferula chungangensis</name>
    <dbReference type="NCBI Taxonomy" id="1048331"/>
    <lineage>
        <taxon>Bacteria</taxon>
        <taxon>Pseudomonadati</taxon>
        <taxon>Verrucomicrobiota</taxon>
        <taxon>Verrucomicrobiia</taxon>
        <taxon>Verrucomicrobiales</taxon>
        <taxon>Verrucomicrobiaceae</taxon>
        <taxon>Haloferula</taxon>
    </lineage>
</organism>
<dbReference type="Proteomes" id="UP001596472">
    <property type="component" value="Unassembled WGS sequence"/>
</dbReference>
<dbReference type="Pfam" id="PF10127">
    <property type="entry name" value="RlaP"/>
    <property type="match status" value="2"/>
</dbReference>
<reference evidence="2" key="1">
    <citation type="journal article" date="2019" name="Int. J. Syst. Evol. Microbiol.">
        <title>The Global Catalogue of Microorganisms (GCM) 10K type strain sequencing project: providing services to taxonomists for standard genome sequencing and annotation.</title>
        <authorList>
            <consortium name="The Broad Institute Genomics Platform"/>
            <consortium name="The Broad Institute Genome Sequencing Center for Infectious Disease"/>
            <person name="Wu L."/>
            <person name="Ma J."/>
        </authorList>
    </citation>
    <scope>NUCLEOTIDE SEQUENCE [LARGE SCALE GENOMIC DNA]</scope>
    <source>
        <strain evidence="2">CGMCC 4.1467</strain>
    </source>
</reference>
<keyword evidence="2" id="KW-1185">Reference proteome</keyword>